<dbReference type="InterPro" id="IPR006260">
    <property type="entry name" value="TonB/TolA_C"/>
</dbReference>
<evidence type="ECO:0000256" key="3">
    <source>
        <dbReference type="ARBA" id="ARBA00022448"/>
    </source>
</evidence>
<dbReference type="NCBIfam" id="TIGR01352">
    <property type="entry name" value="tonB_Cterm"/>
    <property type="match status" value="2"/>
</dbReference>
<dbReference type="GO" id="GO:0098797">
    <property type="term" value="C:plasma membrane protein complex"/>
    <property type="evidence" value="ECO:0007669"/>
    <property type="project" value="TreeGrafter"/>
</dbReference>
<gene>
    <name evidence="12" type="ORF">DLM85_11555</name>
</gene>
<sequence length="269" mass="28716">MLRPVCLALVVAALTAAAPAALAQKTKLKYPKQAAAPEVYDAVEKPAVPVGGVEAYGNYIGDRLNYPTTALQAGVQGTVEVTFVVEKTGATSNWAVTKSLSPECDAEALRLIKAGPRWTPAQHKGGVVRQRVTMPITFQIPPGSETAPAGAATIMGTSPTSAAATPLQTVAPDEPARPVGGTEAWFEWVQQVQKYPALARQRKVHGKVMMEFVIEKDGSLTGIKPVKRLGSGLDEEAIRIVKSSPKWEPAKYKGAPIRQKMVLPILFQL</sequence>
<comment type="subcellular location">
    <subcellularLocation>
        <location evidence="1">Cell inner membrane</location>
        <topology evidence="1">Single-pass membrane protein</topology>
        <orientation evidence="1">Periplasmic side</orientation>
    </subcellularLocation>
</comment>
<keyword evidence="9" id="KW-0472">Membrane</keyword>
<keyword evidence="5" id="KW-0997">Cell inner membrane</keyword>
<name>A0A328BP75_9BACT</name>
<dbReference type="RefSeq" id="WP_111478259.1">
    <property type="nucleotide sequence ID" value="NZ_QHKM01000003.1"/>
</dbReference>
<evidence type="ECO:0000313" key="13">
    <source>
        <dbReference type="Proteomes" id="UP000248553"/>
    </source>
</evidence>
<evidence type="ECO:0000256" key="4">
    <source>
        <dbReference type="ARBA" id="ARBA00022475"/>
    </source>
</evidence>
<evidence type="ECO:0000256" key="9">
    <source>
        <dbReference type="ARBA" id="ARBA00023136"/>
    </source>
</evidence>
<dbReference type="OrthoDB" id="1039448at2"/>
<dbReference type="AlphaFoldDB" id="A0A328BP75"/>
<evidence type="ECO:0000256" key="7">
    <source>
        <dbReference type="ARBA" id="ARBA00022927"/>
    </source>
</evidence>
<evidence type="ECO:0000256" key="2">
    <source>
        <dbReference type="ARBA" id="ARBA00006555"/>
    </source>
</evidence>
<comment type="caution">
    <text evidence="12">The sequence shown here is derived from an EMBL/GenBank/DDBJ whole genome shotgun (WGS) entry which is preliminary data.</text>
</comment>
<organism evidence="12 13">
    <name type="scientific">Hymenobacter edaphi</name>
    <dbReference type="NCBI Taxonomy" id="2211146"/>
    <lineage>
        <taxon>Bacteria</taxon>
        <taxon>Pseudomonadati</taxon>
        <taxon>Bacteroidota</taxon>
        <taxon>Cytophagia</taxon>
        <taxon>Cytophagales</taxon>
        <taxon>Hymenobacteraceae</taxon>
        <taxon>Hymenobacter</taxon>
    </lineage>
</organism>
<dbReference type="InterPro" id="IPR051045">
    <property type="entry name" value="TonB-dependent_transducer"/>
</dbReference>
<evidence type="ECO:0000313" key="12">
    <source>
        <dbReference type="EMBL" id="RAK66838.1"/>
    </source>
</evidence>
<keyword evidence="7" id="KW-0653">Protein transport</keyword>
<dbReference type="PROSITE" id="PS52015">
    <property type="entry name" value="TONB_CTD"/>
    <property type="match status" value="2"/>
</dbReference>
<dbReference type="Proteomes" id="UP000248553">
    <property type="component" value="Unassembled WGS sequence"/>
</dbReference>
<evidence type="ECO:0000259" key="11">
    <source>
        <dbReference type="PROSITE" id="PS52015"/>
    </source>
</evidence>
<evidence type="ECO:0000256" key="10">
    <source>
        <dbReference type="SAM" id="SignalP"/>
    </source>
</evidence>
<keyword evidence="6" id="KW-0812">Transmembrane</keyword>
<dbReference type="InterPro" id="IPR037682">
    <property type="entry name" value="TonB_C"/>
</dbReference>
<keyword evidence="4" id="KW-1003">Cell membrane</keyword>
<accession>A0A328BP75</accession>
<evidence type="ECO:0000256" key="1">
    <source>
        <dbReference type="ARBA" id="ARBA00004383"/>
    </source>
</evidence>
<dbReference type="GO" id="GO:0015031">
    <property type="term" value="P:protein transport"/>
    <property type="evidence" value="ECO:0007669"/>
    <property type="project" value="UniProtKB-KW"/>
</dbReference>
<dbReference type="Gene3D" id="3.30.1150.10">
    <property type="match status" value="2"/>
</dbReference>
<feature type="domain" description="TonB C-terminal" evidence="11">
    <location>
        <begin position="180"/>
        <end position="269"/>
    </location>
</feature>
<proteinExistence type="inferred from homology"/>
<keyword evidence="3" id="KW-0813">Transport</keyword>
<protein>
    <recommendedName>
        <fullName evidence="11">TonB C-terminal domain-containing protein</fullName>
    </recommendedName>
</protein>
<dbReference type="EMBL" id="QHKM01000003">
    <property type="protein sequence ID" value="RAK66838.1"/>
    <property type="molecule type" value="Genomic_DNA"/>
</dbReference>
<dbReference type="PANTHER" id="PTHR33446">
    <property type="entry name" value="PROTEIN TONB-RELATED"/>
    <property type="match status" value="1"/>
</dbReference>
<dbReference type="Pfam" id="PF03544">
    <property type="entry name" value="TonB_C"/>
    <property type="match status" value="2"/>
</dbReference>
<feature type="chain" id="PRO_5016342547" description="TonB C-terminal domain-containing protein" evidence="10">
    <location>
        <begin position="24"/>
        <end position="269"/>
    </location>
</feature>
<keyword evidence="10" id="KW-0732">Signal</keyword>
<feature type="domain" description="TonB C-terminal" evidence="11">
    <location>
        <begin position="51"/>
        <end position="147"/>
    </location>
</feature>
<evidence type="ECO:0000256" key="5">
    <source>
        <dbReference type="ARBA" id="ARBA00022519"/>
    </source>
</evidence>
<evidence type="ECO:0000256" key="8">
    <source>
        <dbReference type="ARBA" id="ARBA00022989"/>
    </source>
</evidence>
<evidence type="ECO:0000256" key="6">
    <source>
        <dbReference type="ARBA" id="ARBA00022692"/>
    </source>
</evidence>
<comment type="similarity">
    <text evidence="2">Belongs to the TonB family.</text>
</comment>
<keyword evidence="13" id="KW-1185">Reference proteome</keyword>
<keyword evidence="8" id="KW-1133">Transmembrane helix</keyword>
<reference evidence="13" key="1">
    <citation type="submission" date="2018-05" db="EMBL/GenBank/DDBJ databases">
        <authorList>
            <person name="Nie L."/>
        </authorList>
    </citation>
    <scope>NUCLEOTIDE SEQUENCE [LARGE SCALE GENOMIC DNA]</scope>
    <source>
        <strain evidence="13">NL</strain>
    </source>
</reference>
<feature type="signal peptide" evidence="10">
    <location>
        <begin position="1"/>
        <end position="23"/>
    </location>
</feature>
<dbReference type="SUPFAM" id="SSF74653">
    <property type="entry name" value="TolA/TonB C-terminal domain"/>
    <property type="match status" value="2"/>
</dbReference>
<dbReference type="GO" id="GO:0055085">
    <property type="term" value="P:transmembrane transport"/>
    <property type="evidence" value="ECO:0007669"/>
    <property type="project" value="InterPro"/>
</dbReference>
<dbReference type="GO" id="GO:0031992">
    <property type="term" value="F:energy transducer activity"/>
    <property type="evidence" value="ECO:0007669"/>
    <property type="project" value="TreeGrafter"/>
</dbReference>
<dbReference type="PANTHER" id="PTHR33446:SF2">
    <property type="entry name" value="PROTEIN TONB"/>
    <property type="match status" value="1"/>
</dbReference>